<comment type="cofactor">
    <cofactor evidence="2">
        <name>Zn(2+)</name>
        <dbReference type="ChEBI" id="CHEBI:29105"/>
    </cofactor>
</comment>
<dbReference type="AlphaFoldDB" id="A0A286UQT4"/>
<keyword evidence="19" id="KW-1185">Reference proteome</keyword>
<dbReference type="SMART" id="SM00173">
    <property type="entry name" value="RAS"/>
    <property type="match status" value="1"/>
</dbReference>
<dbReference type="GO" id="GO:0005525">
    <property type="term" value="F:GTP binding"/>
    <property type="evidence" value="ECO:0007669"/>
    <property type="project" value="InterPro"/>
</dbReference>
<keyword evidence="6" id="KW-0479">Metal-binding</keyword>
<dbReference type="InterPro" id="IPR001608">
    <property type="entry name" value="Ala_racemase_N"/>
</dbReference>
<dbReference type="SMART" id="SM00175">
    <property type="entry name" value="RAB"/>
    <property type="match status" value="1"/>
</dbReference>
<dbReference type="EC" id="4.3.1.18" evidence="14"/>
<keyword evidence="5" id="KW-0216">Detoxification</keyword>
<dbReference type="GO" id="GO:0008721">
    <property type="term" value="F:D-serine ammonia-lyase activity"/>
    <property type="evidence" value="ECO:0007669"/>
    <property type="project" value="UniProtKB-EC"/>
</dbReference>
<keyword evidence="7" id="KW-0547">Nucleotide-binding</keyword>
<keyword evidence="10" id="KW-0472">Membrane</keyword>
<gene>
    <name evidence="18" type="ORF">PNOK_0191000</name>
</gene>
<dbReference type="FunCoup" id="A0A286UQT4">
    <property type="interactions" value="28"/>
</dbReference>
<evidence type="ECO:0000256" key="11">
    <source>
        <dbReference type="ARBA" id="ARBA00023239"/>
    </source>
</evidence>
<organism evidence="18 19">
    <name type="scientific">Pyrrhoderma noxium</name>
    <dbReference type="NCBI Taxonomy" id="2282107"/>
    <lineage>
        <taxon>Eukaryota</taxon>
        <taxon>Fungi</taxon>
        <taxon>Dikarya</taxon>
        <taxon>Basidiomycota</taxon>
        <taxon>Agaricomycotina</taxon>
        <taxon>Agaricomycetes</taxon>
        <taxon>Hymenochaetales</taxon>
        <taxon>Hymenochaetaceae</taxon>
        <taxon>Pyrrhoderma</taxon>
    </lineage>
</organism>
<keyword evidence="11" id="KW-0456">Lyase</keyword>
<evidence type="ECO:0000256" key="5">
    <source>
        <dbReference type="ARBA" id="ARBA00022575"/>
    </source>
</evidence>
<dbReference type="Proteomes" id="UP000217199">
    <property type="component" value="Unassembled WGS sequence"/>
</dbReference>
<comment type="catalytic activity">
    <reaction evidence="12">
        <text>D-serine = pyruvate + NH4(+)</text>
        <dbReference type="Rhea" id="RHEA:13977"/>
        <dbReference type="ChEBI" id="CHEBI:15361"/>
        <dbReference type="ChEBI" id="CHEBI:28938"/>
        <dbReference type="ChEBI" id="CHEBI:35247"/>
        <dbReference type="EC" id="4.3.1.18"/>
    </reaction>
    <physiologicalReaction direction="left-to-right" evidence="12">
        <dbReference type="Rhea" id="RHEA:13978"/>
    </physiologicalReaction>
</comment>
<dbReference type="GO" id="GO:0036088">
    <property type="term" value="P:D-serine catabolic process"/>
    <property type="evidence" value="ECO:0007669"/>
    <property type="project" value="TreeGrafter"/>
</dbReference>
<comment type="similarity">
    <text evidence="4">Belongs to the DSD1 family.</text>
</comment>
<dbReference type="STRING" id="2282107.A0A286UQT4"/>
<evidence type="ECO:0000256" key="10">
    <source>
        <dbReference type="ARBA" id="ARBA00023136"/>
    </source>
</evidence>
<evidence type="ECO:0000256" key="4">
    <source>
        <dbReference type="ARBA" id="ARBA00005323"/>
    </source>
</evidence>
<dbReference type="GO" id="GO:0046872">
    <property type="term" value="F:metal ion binding"/>
    <property type="evidence" value="ECO:0007669"/>
    <property type="project" value="UniProtKB-KW"/>
</dbReference>
<evidence type="ECO:0000313" key="18">
    <source>
        <dbReference type="EMBL" id="PAV21953.1"/>
    </source>
</evidence>
<dbReference type="Pfam" id="PF14031">
    <property type="entry name" value="D-ser_dehydrat"/>
    <property type="match status" value="1"/>
</dbReference>
<accession>A0A286UQT4</accession>
<dbReference type="PROSITE" id="PS51419">
    <property type="entry name" value="RAB"/>
    <property type="match status" value="1"/>
</dbReference>
<comment type="cofactor">
    <cofactor evidence="1">
        <name>pyridoxal 5'-phosphate</name>
        <dbReference type="ChEBI" id="CHEBI:597326"/>
    </cofactor>
</comment>
<evidence type="ECO:0000256" key="15">
    <source>
        <dbReference type="ARBA" id="ARBA00069616"/>
    </source>
</evidence>
<keyword evidence="9" id="KW-0663">Pyridoxal phosphate</keyword>
<evidence type="ECO:0000256" key="12">
    <source>
        <dbReference type="ARBA" id="ARBA00051198"/>
    </source>
</evidence>
<dbReference type="Gene3D" id="2.40.37.20">
    <property type="entry name" value="D-serine dehydratase-like domain"/>
    <property type="match status" value="1"/>
</dbReference>
<dbReference type="SMART" id="SM00174">
    <property type="entry name" value="RHO"/>
    <property type="match status" value="1"/>
</dbReference>
<dbReference type="EMBL" id="NBII01000002">
    <property type="protein sequence ID" value="PAV21953.1"/>
    <property type="molecule type" value="Genomic_DNA"/>
</dbReference>
<dbReference type="OrthoDB" id="20198at2759"/>
<dbReference type="SUPFAM" id="SSF51419">
    <property type="entry name" value="PLP-binding barrel"/>
    <property type="match status" value="1"/>
</dbReference>
<dbReference type="InterPro" id="IPR027417">
    <property type="entry name" value="P-loop_NTPase"/>
</dbReference>
<dbReference type="PANTHER" id="PTHR28004">
    <property type="entry name" value="ZGC:162816-RELATED"/>
    <property type="match status" value="1"/>
</dbReference>
<evidence type="ECO:0000256" key="13">
    <source>
        <dbReference type="ARBA" id="ARBA00055764"/>
    </source>
</evidence>
<evidence type="ECO:0000313" key="19">
    <source>
        <dbReference type="Proteomes" id="UP000217199"/>
    </source>
</evidence>
<dbReference type="Pfam" id="PF00071">
    <property type="entry name" value="Ras"/>
    <property type="match status" value="1"/>
</dbReference>
<keyword evidence="8" id="KW-0862">Zinc</keyword>
<dbReference type="InterPro" id="IPR029066">
    <property type="entry name" value="PLP-binding_barrel"/>
</dbReference>
<dbReference type="PANTHER" id="PTHR28004:SF2">
    <property type="entry name" value="D-SERINE DEHYDRATASE"/>
    <property type="match status" value="1"/>
</dbReference>
<evidence type="ECO:0000256" key="3">
    <source>
        <dbReference type="ARBA" id="ARBA00004370"/>
    </source>
</evidence>
<dbReference type="PRINTS" id="PR00449">
    <property type="entry name" value="RASTRNSFRMNG"/>
</dbReference>
<dbReference type="SUPFAM" id="SSF52540">
    <property type="entry name" value="P-loop containing nucleoside triphosphate hydrolases"/>
    <property type="match status" value="1"/>
</dbReference>
<evidence type="ECO:0000259" key="17">
    <source>
        <dbReference type="SMART" id="SM01119"/>
    </source>
</evidence>
<evidence type="ECO:0000256" key="9">
    <source>
        <dbReference type="ARBA" id="ARBA00022898"/>
    </source>
</evidence>
<evidence type="ECO:0000256" key="16">
    <source>
        <dbReference type="ARBA" id="ARBA00075219"/>
    </source>
</evidence>
<dbReference type="InterPro" id="IPR042208">
    <property type="entry name" value="D-ser_dehydrat-like_sf"/>
</dbReference>
<evidence type="ECO:0000256" key="1">
    <source>
        <dbReference type="ARBA" id="ARBA00001933"/>
    </source>
</evidence>
<dbReference type="GO" id="GO:0003924">
    <property type="term" value="F:GTPase activity"/>
    <property type="evidence" value="ECO:0007669"/>
    <property type="project" value="InterPro"/>
</dbReference>
<comment type="function">
    <text evidence="13">Catalyzes the conversion of D-serine to pyruvate and ammonia. May play a role in D-serine detoxification.</text>
</comment>
<dbReference type="InParanoid" id="A0A286UQT4"/>
<dbReference type="InterPro" id="IPR001806">
    <property type="entry name" value="Small_GTPase"/>
</dbReference>
<dbReference type="Pfam" id="PF01168">
    <property type="entry name" value="Ala_racemase_N"/>
    <property type="match status" value="1"/>
</dbReference>
<evidence type="ECO:0000256" key="7">
    <source>
        <dbReference type="ARBA" id="ARBA00022741"/>
    </source>
</evidence>
<reference evidence="18 19" key="1">
    <citation type="journal article" date="2017" name="Mol. Ecol.">
        <title>Comparative and population genomic landscape of Phellinus noxius: A hypervariable fungus causing root rot in trees.</title>
        <authorList>
            <person name="Chung C.L."/>
            <person name="Lee T.J."/>
            <person name="Akiba M."/>
            <person name="Lee H.H."/>
            <person name="Kuo T.H."/>
            <person name="Liu D."/>
            <person name="Ke H.M."/>
            <person name="Yokoi T."/>
            <person name="Roa M.B."/>
            <person name="Lu M.J."/>
            <person name="Chang Y.Y."/>
            <person name="Ann P.J."/>
            <person name="Tsai J.N."/>
            <person name="Chen C.Y."/>
            <person name="Tzean S.S."/>
            <person name="Ota Y."/>
            <person name="Hattori T."/>
            <person name="Sahashi N."/>
            <person name="Liou R.F."/>
            <person name="Kikuchi T."/>
            <person name="Tsai I.J."/>
        </authorList>
    </citation>
    <scope>NUCLEOTIDE SEQUENCE [LARGE SCALE GENOMIC DNA]</scope>
    <source>
        <strain evidence="18 19">FFPRI411160</strain>
    </source>
</reference>
<dbReference type="Gene3D" id="3.20.20.10">
    <property type="entry name" value="Alanine racemase"/>
    <property type="match status" value="1"/>
</dbReference>
<dbReference type="InterPro" id="IPR051466">
    <property type="entry name" value="D-amino_acid_metab_enzyme"/>
</dbReference>
<comment type="subcellular location">
    <subcellularLocation>
        <location evidence="3">Membrane</location>
    </subcellularLocation>
</comment>
<sequence>MSTQTRTPINLIVTPSKQALVDEFKGKPFSALRTPALVVDRSVFARNCERMHETAKVWGADFRAHVKSHKTVEGVRLQLVTKAGKTHAVIASTLMEAWQIYQSGLVAEGIVKDILYGVPIGINKIEDITALQDNLEKHGATLRLIVDNIEQISALEAYESQKQNSRRWSVFVKADCGDKRAGIPTTSPRFEELVTKVLNSPAISVYGFYAHQGNSYTSTSLEEASKFLSNELDTVNKAVGVALELLKKSPNASLYSSPFVISVGATPTAHAASVETRLRLERELNGVLELHAGNYPLLDLQQLNTSLINPERISQRVLATVISYYPGRGDNGEDEAMCDAGAIAMSKDKGPIEGFGEIVGKKWRLGRVSQEHGILTKTKSSVWEGSVDDSLRIGDQVQIIGQHACLIFSAYPWIYVCDSESGQSDTVVDVWPSWKGCNHPSAMAIVDAASEADATELVETYDFLLKFIVIGEAGTGKSCLLHHFIHNSFKAHAQHTIGVEFSSRTIKLGEKRIKLQLWDTAGQERFRSVTRSYYRGAAGAILVYDITDRSSYVNLSRWLDDARALASPNLVTVLVGNKSDREEEREVEWSEASRWAARHGVHIMEASSLTGENVEAPFLLAARQVLLAIESGELDPEKAGSGVSYGDRALRRVNSSSRFSFGSSASGRKRSSFKLKNILPDGFRLRDL</sequence>
<dbReference type="GO" id="GO:0016020">
    <property type="term" value="C:membrane"/>
    <property type="evidence" value="ECO:0007669"/>
    <property type="project" value="UniProtKB-SubCell"/>
</dbReference>
<protein>
    <recommendedName>
        <fullName evidence="15">D-serine dehydratase</fullName>
        <ecNumber evidence="14">4.3.1.18</ecNumber>
    </recommendedName>
    <alternativeName>
        <fullName evidence="16">D-serine deaminase</fullName>
    </alternativeName>
</protein>
<evidence type="ECO:0000256" key="6">
    <source>
        <dbReference type="ARBA" id="ARBA00022723"/>
    </source>
</evidence>
<dbReference type="SMART" id="SM01119">
    <property type="entry name" value="D-ser_dehydrat"/>
    <property type="match status" value="1"/>
</dbReference>
<dbReference type="InterPro" id="IPR026956">
    <property type="entry name" value="D-ser_dehydrat-like_dom"/>
</dbReference>
<dbReference type="GO" id="GO:0009636">
    <property type="term" value="P:response to toxic substance"/>
    <property type="evidence" value="ECO:0007669"/>
    <property type="project" value="UniProtKB-KW"/>
</dbReference>
<feature type="domain" description="D-serine dehydratase-like" evidence="17">
    <location>
        <begin position="314"/>
        <end position="418"/>
    </location>
</feature>
<evidence type="ECO:0000256" key="2">
    <source>
        <dbReference type="ARBA" id="ARBA00001947"/>
    </source>
</evidence>
<dbReference type="NCBIfam" id="TIGR00231">
    <property type="entry name" value="small_GTP"/>
    <property type="match status" value="1"/>
</dbReference>
<dbReference type="PROSITE" id="PS51421">
    <property type="entry name" value="RAS"/>
    <property type="match status" value="1"/>
</dbReference>
<dbReference type="InterPro" id="IPR005225">
    <property type="entry name" value="Small_GTP-bd"/>
</dbReference>
<dbReference type="FunFam" id="3.40.50.300:FF:001193">
    <property type="entry name" value="Rab family, other"/>
    <property type="match status" value="1"/>
</dbReference>
<dbReference type="Gene3D" id="3.40.50.300">
    <property type="entry name" value="P-loop containing nucleotide triphosphate hydrolases"/>
    <property type="match status" value="1"/>
</dbReference>
<evidence type="ECO:0000256" key="14">
    <source>
        <dbReference type="ARBA" id="ARBA00066349"/>
    </source>
</evidence>
<evidence type="ECO:0000256" key="8">
    <source>
        <dbReference type="ARBA" id="ARBA00022833"/>
    </source>
</evidence>
<comment type="caution">
    <text evidence="18">The sequence shown here is derived from an EMBL/GenBank/DDBJ whole genome shotgun (WGS) entry which is preliminary data.</text>
</comment>
<name>A0A286UQT4_9AGAM</name>
<dbReference type="SMART" id="SM00176">
    <property type="entry name" value="RAN"/>
    <property type="match status" value="1"/>
</dbReference>
<proteinExistence type="inferred from homology"/>
<dbReference type="FunFam" id="3.20.20.10:FF:000016">
    <property type="entry name" value="D-serine dehydratase"/>
    <property type="match status" value="1"/>
</dbReference>